<reference evidence="1" key="1">
    <citation type="submission" date="2021-06" db="EMBL/GenBank/DDBJ databases">
        <authorList>
            <person name="Kallberg Y."/>
            <person name="Tangrot J."/>
            <person name="Rosling A."/>
        </authorList>
    </citation>
    <scope>NUCLEOTIDE SEQUENCE</scope>
    <source>
        <strain evidence="1">CL356</strain>
    </source>
</reference>
<dbReference type="Proteomes" id="UP000789525">
    <property type="component" value="Unassembled WGS sequence"/>
</dbReference>
<name>A0ACA9PTP0_9GLOM</name>
<organism evidence="1 2">
    <name type="scientific">Acaulospora colombiana</name>
    <dbReference type="NCBI Taxonomy" id="27376"/>
    <lineage>
        <taxon>Eukaryota</taxon>
        <taxon>Fungi</taxon>
        <taxon>Fungi incertae sedis</taxon>
        <taxon>Mucoromycota</taxon>
        <taxon>Glomeromycotina</taxon>
        <taxon>Glomeromycetes</taxon>
        <taxon>Diversisporales</taxon>
        <taxon>Acaulosporaceae</taxon>
        <taxon>Acaulospora</taxon>
    </lineage>
</organism>
<evidence type="ECO:0000313" key="2">
    <source>
        <dbReference type="Proteomes" id="UP000789525"/>
    </source>
</evidence>
<keyword evidence="2" id="KW-1185">Reference proteome</keyword>
<accession>A0ACA9PTP0</accession>
<gene>
    <name evidence="1" type="ORF">ACOLOM_LOCUS11233</name>
</gene>
<proteinExistence type="predicted"/>
<sequence length="192" mass="21040">MAACFGKSGSVVQATTFHSTRRSGQPECLVKRVSEGSPRFWRGGNRMRSTSPTIRLGAKADKEELYEGSCSYTITHGADTSLGRVQREEVPISSDDTNDHAIDYNLPQEVYWAHARMLHSTTPTTLQGTVDARGSATTTANPARMNTTTTMNTTPTTMFTTLAQKNGRMNDCWRGRERSDSSCTSSTVTSDE</sequence>
<dbReference type="EMBL" id="CAJVPT010039623">
    <property type="protein sequence ID" value="CAG8723277.1"/>
    <property type="molecule type" value="Genomic_DNA"/>
</dbReference>
<protein>
    <submittedName>
        <fullName evidence="1">3627_t:CDS:1</fullName>
    </submittedName>
</protein>
<evidence type="ECO:0000313" key="1">
    <source>
        <dbReference type="EMBL" id="CAG8723277.1"/>
    </source>
</evidence>
<comment type="caution">
    <text evidence="1">The sequence shown here is derived from an EMBL/GenBank/DDBJ whole genome shotgun (WGS) entry which is preliminary data.</text>
</comment>
<feature type="non-terminal residue" evidence="1">
    <location>
        <position position="192"/>
    </location>
</feature>